<proteinExistence type="predicted"/>
<sequence length="138" mass="15294">MFNQINIRNSMKPFSNSTKKPQSLHRPSSSEEAKANDRTPSFNMRKIARFQHGLNNGRSIASCPPFSCSTSKKAEGVSVEAVELPFISEALDDGLEHGGGRRWNSWVRRVLSGGPENGFLEVIKEVGLEYLASGMRLK</sequence>
<dbReference type="Proteomes" id="UP000823775">
    <property type="component" value="Unassembled WGS sequence"/>
</dbReference>
<accession>A0ABS8WPV8</accession>
<feature type="region of interest" description="Disordered" evidence="1">
    <location>
        <begin position="1"/>
        <end position="44"/>
    </location>
</feature>
<reference evidence="2 3" key="1">
    <citation type="journal article" date="2021" name="BMC Genomics">
        <title>Datura genome reveals duplications of psychoactive alkaloid biosynthetic genes and high mutation rate following tissue culture.</title>
        <authorList>
            <person name="Rajewski A."/>
            <person name="Carter-House D."/>
            <person name="Stajich J."/>
            <person name="Litt A."/>
        </authorList>
    </citation>
    <scope>NUCLEOTIDE SEQUENCE [LARGE SCALE GENOMIC DNA]</scope>
    <source>
        <strain evidence="2">AR-01</strain>
    </source>
</reference>
<feature type="compositionally biased region" description="Basic and acidic residues" evidence="1">
    <location>
        <begin position="28"/>
        <end position="37"/>
    </location>
</feature>
<evidence type="ECO:0000313" key="2">
    <source>
        <dbReference type="EMBL" id="MCE3052107.1"/>
    </source>
</evidence>
<gene>
    <name evidence="2" type="ORF">HAX54_051606</name>
</gene>
<keyword evidence="3" id="KW-1185">Reference proteome</keyword>
<evidence type="ECO:0000313" key="3">
    <source>
        <dbReference type="Proteomes" id="UP000823775"/>
    </source>
</evidence>
<evidence type="ECO:0000256" key="1">
    <source>
        <dbReference type="SAM" id="MobiDB-lite"/>
    </source>
</evidence>
<protein>
    <submittedName>
        <fullName evidence="2">Uncharacterized protein</fullName>
    </submittedName>
</protein>
<organism evidence="2 3">
    <name type="scientific">Datura stramonium</name>
    <name type="common">Jimsonweed</name>
    <name type="synonym">Common thornapple</name>
    <dbReference type="NCBI Taxonomy" id="4076"/>
    <lineage>
        <taxon>Eukaryota</taxon>
        <taxon>Viridiplantae</taxon>
        <taxon>Streptophyta</taxon>
        <taxon>Embryophyta</taxon>
        <taxon>Tracheophyta</taxon>
        <taxon>Spermatophyta</taxon>
        <taxon>Magnoliopsida</taxon>
        <taxon>eudicotyledons</taxon>
        <taxon>Gunneridae</taxon>
        <taxon>Pentapetalae</taxon>
        <taxon>asterids</taxon>
        <taxon>lamiids</taxon>
        <taxon>Solanales</taxon>
        <taxon>Solanaceae</taxon>
        <taxon>Solanoideae</taxon>
        <taxon>Datureae</taxon>
        <taxon>Datura</taxon>
    </lineage>
</organism>
<feature type="compositionally biased region" description="Polar residues" evidence="1">
    <location>
        <begin position="1"/>
        <end position="27"/>
    </location>
</feature>
<name>A0ABS8WPV8_DATST</name>
<comment type="caution">
    <text evidence="2">The sequence shown here is derived from an EMBL/GenBank/DDBJ whole genome shotgun (WGS) entry which is preliminary data.</text>
</comment>
<dbReference type="EMBL" id="JACEIK010009216">
    <property type="protein sequence ID" value="MCE3052107.1"/>
    <property type="molecule type" value="Genomic_DNA"/>
</dbReference>